<reference evidence="1" key="1">
    <citation type="submission" date="2014-11" db="EMBL/GenBank/DDBJ databases">
        <authorList>
            <person name="Amaro Gonzalez C."/>
        </authorList>
    </citation>
    <scope>NUCLEOTIDE SEQUENCE</scope>
</reference>
<name>A0A0E9X9G8_ANGAN</name>
<evidence type="ECO:0000313" key="1">
    <source>
        <dbReference type="EMBL" id="JAH99111.1"/>
    </source>
</evidence>
<organism evidence="1">
    <name type="scientific">Anguilla anguilla</name>
    <name type="common">European freshwater eel</name>
    <name type="synonym">Muraena anguilla</name>
    <dbReference type="NCBI Taxonomy" id="7936"/>
    <lineage>
        <taxon>Eukaryota</taxon>
        <taxon>Metazoa</taxon>
        <taxon>Chordata</taxon>
        <taxon>Craniata</taxon>
        <taxon>Vertebrata</taxon>
        <taxon>Euteleostomi</taxon>
        <taxon>Actinopterygii</taxon>
        <taxon>Neopterygii</taxon>
        <taxon>Teleostei</taxon>
        <taxon>Anguilliformes</taxon>
        <taxon>Anguillidae</taxon>
        <taxon>Anguilla</taxon>
    </lineage>
</organism>
<dbReference type="AlphaFoldDB" id="A0A0E9X9G8"/>
<accession>A0A0E9X9G8</accession>
<protein>
    <submittedName>
        <fullName evidence="1">Uncharacterized protein</fullName>
    </submittedName>
</protein>
<dbReference type="EMBL" id="GBXM01009466">
    <property type="protein sequence ID" value="JAH99111.1"/>
    <property type="molecule type" value="Transcribed_RNA"/>
</dbReference>
<proteinExistence type="predicted"/>
<reference evidence="1" key="2">
    <citation type="journal article" date="2015" name="Fish Shellfish Immunol.">
        <title>Early steps in the European eel (Anguilla anguilla)-Vibrio vulnificus interaction in the gills: Role of the RtxA13 toxin.</title>
        <authorList>
            <person name="Callol A."/>
            <person name="Pajuelo D."/>
            <person name="Ebbesson L."/>
            <person name="Teles M."/>
            <person name="MacKenzie S."/>
            <person name="Amaro C."/>
        </authorList>
    </citation>
    <scope>NUCLEOTIDE SEQUENCE</scope>
</reference>
<sequence length="19" mass="2306">MNGFFVVEILRCYITRNVM</sequence>